<sequence>MQTDPIFYPHTDSTTPLAYDTEQNIQEIRNRLNNPEEAYLADVDTNSLQHPEFVKQVITNLPLFLADSNSTSDSFKQLLYTPYIKEFIADDALIINSASQQILADYLNISKLWQCTDDSESAYLCHIRIGDLETFASLFLDSNGLENEAIQKGLESTLRYFLARAQFQSDIDFDDEMRLLEFLNRHKLNTSIYQTEEIKKLFLEKFNMAIKHKPFRIAGYGREAQTNAIFIANFILGKDVREIKAQLIYALPELLMEPASVWSLLNIEKVLLYKEAKEILKFDFNANEYNRAAKLATKAIKWANDYVKKYPYHDGNKTDIGFVLKKN</sequence>
<gene>
    <name evidence="1" type="ORF">UR96_C0039G0007</name>
</gene>
<dbReference type="AlphaFoldDB" id="A0A0G0FTY3"/>
<accession>A0A0G0FTY3</accession>
<protein>
    <submittedName>
        <fullName evidence="1">Uncharacterized protein</fullName>
    </submittedName>
</protein>
<dbReference type="Proteomes" id="UP000034140">
    <property type="component" value="Unassembled WGS sequence"/>
</dbReference>
<organism evidence="1 2">
    <name type="scientific">candidate division WS6 bacterium GW2011_GWC1_36_11</name>
    <dbReference type="NCBI Taxonomy" id="1619090"/>
    <lineage>
        <taxon>Bacteria</taxon>
        <taxon>Candidatus Dojkabacteria</taxon>
    </lineage>
</organism>
<reference evidence="1 2" key="1">
    <citation type="journal article" date="2015" name="Nature">
        <title>rRNA introns, odd ribosomes, and small enigmatic genomes across a large radiation of phyla.</title>
        <authorList>
            <person name="Brown C.T."/>
            <person name="Hug L.A."/>
            <person name="Thomas B.C."/>
            <person name="Sharon I."/>
            <person name="Castelle C.J."/>
            <person name="Singh A."/>
            <person name="Wilkins M.J."/>
            <person name="Williams K.H."/>
            <person name="Banfield J.F."/>
        </authorList>
    </citation>
    <scope>NUCLEOTIDE SEQUENCE [LARGE SCALE GENOMIC DNA]</scope>
</reference>
<evidence type="ECO:0000313" key="2">
    <source>
        <dbReference type="Proteomes" id="UP000034140"/>
    </source>
</evidence>
<name>A0A0G0FTY3_9BACT</name>
<dbReference type="EMBL" id="LBRE01000039">
    <property type="protein sequence ID" value="KKP90745.1"/>
    <property type="molecule type" value="Genomic_DNA"/>
</dbReference>
<comment type="caution">
    <text evidence="1">The sequence shown here is derived from an EMBL/GenBank/DDBJ whole genome shotgun (WGS) entry which is preliminary data.</text>
</comment>
<proteinExistence type="predicted"/>
<evidence type="ECO:0000313" key="1">
    <source>
        <dbReference type="EMBL" id="KKP90745.1"/>
    </source>
</evidence>